<proteinExistence type="predicted"/>
<gene>
    <name evidence="1" type="ORF">QUF54_09710</name>
</gene>
<sequence length="114" mass="12619">GVENLYEKQDSDKDNTDGNQLEFKGARLFAYDASKESVSVLCDELMGSLKTEVTALETQTDDRLLLGFRGKENLTFGVIDVQTCEMTAQMEAPSDYSDIKSIAWPDCSHGDVVK</sequence>
<organism evidence="1 2">
    <name type="scientific">Candidatus Marithioploca araucensis</name>
    <dbReference type="NCBI Taxonomy" id="70273"/>
    <lineage>
        <taxon>Bacteria</taxon>
        <taxon>Pseudomonadati</taxon>
        <taxon>Pseudomonadota</taxon>
        <taxon>Gammaproteobacteria</taxon>
        <taxon>Thiotrichales</taxon>
        <taxon>Thiotrichaceae</taxon>
        <taxon>Candidatus Marithioploca</taxon>
    </lineage>
</organism>
<protein>
    <submittedName>
        <fullName evidence="1">Uncharacterized protein</fullName>
    </submittedName>
</protein>
<reference evidence="1" key="1">
    <citation type="submission" date="2023-06" db="EMBL/GenBank/DDBJ databases">
        <title>Uncultivated large filamentous bacteria from sulfidic sediments reveal new species and different genomic features in energy metabolism and defense.</title>
        <authorList>
            <person name="Fonseca A."/>
        </authorList>
    </citation>
    <scope>NUCLEOTIDE SEQUENCE</scope>
    <source>
        <strain evidence="1">HSG4</strain>
    </source>
</reference>
<keyword evidence="2" id="KW-1185">Reference proteome</keyword>
<evidence type="ECO:0000313" key="2">
    <source>
        <dbReference type="Proteomes" id="UP001171945"/>
    </source>
</evidence>
<evidence type="ECO:0000313" key="1">
    <source>
        <dbReference type="EMBL" id="MDM8563617.1"/>
    </source>
</evidence>
<accession>A0ABT7VVL4</accession>
<comment type="caution">
    <text evidence="1">The sequence shown here is derived from an EMBL/GenBank/DDBJ whole genome shotgun (WGS) entry which is preliminary data.</text>
</comment>
<feature type="non-terminal residue" evidence="1">
    <location>
        <position position="1"/>
    </location>
</feature>
<name>A0ABT7VVL4_9GAMM</name>
<dbReference type="EMBL" id="JAUCGM010000753">
    <property type="protein sequence ID" value="MDM8563617.1"/>
    <property type="molecule type" value="Genomic_DNA"/>
</dbReference>
<dbReference type="Proteomes" id="UP001171945">
    <property type="component" value="Unassembled WGS sequence"/>
</dbReference>